<dbReference type="NCBIfam" id="TIGR00180">
    <property type="entry name" value="parB_part"/>
    <property type="match status" value="1"/>
</dbReference>
<feature type="region of interest" description="Disordered" evidence="2">
    <location>
        <begin position="243"/>
        <end position="268"/>
    </location>
</feature>
<evidence type="ECO:0000259" key="4">
    <source>
        <dbReference type="SMART" id="SM00470"/>
    </source>
</evidence>
<dbReference type="PANTHER" id="PTHR33375">
    <property type="entry name" value="CHROMOSOME-PARTITIONING PROTEIN PARB-RELATED"/>
    <property type="match status" value="1"/>
</dbReference>
<evidence type="ECO:0000313" key="5">
    <source>
        <dbReference type="EMBL" id="MCW5323644.1"/>
    </source>
</evidence>
<comment type="similarity">
    <text evidence="1">Belongs to the ParB family.</text>
</comment>
<dbReference type="Gene3D" id="1.10.10.2830">
    <property type="match status" value="1"/>
</dbReference>
<dbReference type="SUPFAM" id="SSF110849">
    <property type="entry name" value="ParB/Sulfiredoxin"/>
    <property type="match status" value="1"/>
</dbReference>
<sequence>MTATNKKTSLNLGKLSAVAQIAVKPVQPADAEIALDRIYSVKQVRKTFRNLEELAESFKLNGIIEPLVVHEEADGRYGIIVGERRFRAAPLAGLVKVPVIIKKGLHKLQIRRLQVAENNDRDDLTAYEEAMGVIEDVELYGAKETMTIWNRGEAWVSKRVAVRRYADPVRELLENDLCGDFEVLHCLSQIYDIDDTHTEFSRLSHRMKEGLPLSRDEARNTLARIKSWKQQQDDLAQRRIELENAKSSAKSAKKTGGTAAASGRGKQALPTMELTPEQKAAAEKELANEKLLSSREEAFEWGETHQAQFFRMKTHMTTLDYDMHETEWVLWQGFLAMTLPMLGVIGSKRAVMYLKKLQGELKDKTPAQLWEELHPDIEGSGRNASPDMPDGWRF</sequence>
<dbReference type="InterPro" id="IPR036086">
    <property type="entry name" value="ParB/Sulfiredoxin_sf"/>
</dbReference>
<evidence type="ECO:0000256" key="3">
    <source>
        <dbReference type="SAM" id="Phobius"/>
    </source>
</evidence>
<evidence type="ECO:0000256" key="2">
    <source>
        <dbReference type="SAM" id="MobiDB-lite"/>
    </source>
</evidence>
<keyword evidence="6" id="KW-1185">Reference proteome</keyword>
<dbReference type="RefSeq" id="WP_265283429.1">
    <property type="nucleotide sequence ID" value="NZ_QZCW01000007.1"/>
</dbReference>
<dbReference type="Pfam" id="PF02195">
    <property type="entry name" value="ParB_N"/>
    <property type="match status" value="1"/>
</dbReference>
<gene>
    <name evidence="5" type="ORF">D5039_21595</name>
</gene>
<organism evidence="5 6">
    <name type="scientific">Verminephrobacter aporrectodeae subsp. tuberculatae</name>
    <dbReference type="NCBI Taxonomy" id="1110392"/>
    <lineage>
        <taxon>Bacteria</taxon>
        <taxon>Pseudomonadati</taxon>
        <taxon>Pseudomonadota</taxon>
        <taxon>Betaproteobacteria</taxon>
        <taxon>Burkholderiales</taxon>
        <taxon>Comamonadaceae</taxon>
        <taxon>Verminephrobacter</taxon>
    </lineage>
</organism>
<evidence type="ECO:0000256" key="1">
    <source>
        <dbReference type="ARBA" id="ARBA00006295"/>
    </source>
</evidence>
<comment type="caution">
    <text evidence="5">The sequence shown here is derived from an EMBL/GenBank/DDBJ whole genome shotgun (WGS) entry which is preliminary data.</text>
</comment>
<reference evidence="6" key="1">
    <citation type="submission" date="2023-07" db="EMBL/GenBank/DDBJ databases">
        <title>Verminephrobacter genomes.</title>
        <authorList>
            <person name="Lund M.B."/>
        </authorList>
    </citation>
    <scope>NUCLEOTIDE SEQUENCE [LARGE SCALE GENOMIC DNA]</scope>
    <source>
        <strain evidence="6">AtM5-05</strain>
    </source>
</reference>
<evidence type="ECO:0000313" key="6">
    <source>
        <dbReference type="Proteomes" id="UP001208935"/>
    </source>
</evidence>
<keyword evidence="3" id="KW-0812">Transmembrane</keyword>
<feature type="transmembrane region" description="Helical" evidence="3">
    <location>
        <begin position="328"/>
        <end position="346"/>
    </location>
</feature>
<feature type="compositionally biased region" description="Low complexity" evidence="2">
    <location>
        <begin position="245"/>
        <end position="266"/>
    </location>
</feature>
<name>A0ABT3L0D5_9BURK</name>
<dbReference type="PANTHER" id="PTHR33375:SF1">
    <property type="entry name" value="CHROMOSOME-PARTITIONING PROTEIN PARB-RELATED"/>
    <property type="match status" value="1"/>
</dbReference>
<keyword evidence="3" id="KW-1133">Transmembrane helix</keyword>
<dbReference type="InterPro" id="IPR004437">
    <property type="entry name" value="ParB/RepB/Spo0J"/>
</dbReference>
<dbReference type="Gene3D" id="3.90.1530.30">
    <property type="match status" value="1"/>
</dbReference>
<dbReference type="EMBL" id="QZCW01000007">
    <property type="protein sequence ID" value="MCW5323644.1"/>
    <property type="molecule type" value="Genomic_DNA"/>
</dbReference>
<proteinExistence type="inferred from homology"/>
<dbReference type="SMART" id="SM00470">
    <property type="entry name" value="ParB"/>
    <property type="match status" value="1"/>
</dbReference>
<dbReference type="InterPro" id="IPR003115">
    <property type="entry name" value="ParB_N"/>
</dbReference>
<dbReference type="Proteomes" id="UP001208935">
    <property type="component" value="Unassembled WGS sequence"/>
</dbReference>
<keyword evidence="3" id="KW-0472">Membrane</keyword>
<protein>
    <submittedName>
        <fullName evidence="5">ParB/RepB/Spo0J family partition protein</fullName>
    </submittedName>
</protein>
<feature type="domain" description="ParB-like N-terminal" evidence="4">
    <location>
        <begin position="31"/>
        <end position="119"/>
    </location>
</feature>
<dbReference type="InterPro" id="IPR050336">
    <property type="entry name" value="Chromosome_partition/occlusion"/>
</dbReference>
<accession>A0ABT3L0D5</accession>